<name>A0A6A1PZP4_BALPH</name>
<protein>
    <submittedName>
        <fullName evidence="1">Uncharacterized protein</fullName>
    </submittedName>
</protein>
<comment type="caution">
    <text evidence="1">The sequence shown here is derived from an EMBL/GenBank/DDBJ whole genome shotgun (WGS) entry which is preliminary data.</text>
</comment>
<sequence>MLGPRVVFLQLRHRGWRLPLITKHQCSETRAQYTGWPSLDRGATSFIGPQPLELADHNRGGPSQVAEKTAVAGSGRALRPWGGNPELAGRPFTVSDQGILDCHQLYLTTSARDFQAYSKKPESGIYSVPQAYSTENSNYGSLKPALV</sequence>
<evidence type="ECO:0000313" key="2">
    <source>
        <dbReference type="Proteomes" id="UP000437017"/>
    </source>
</evidence>
<reference evidence="1 2" key="1">
    <citation type="journal article" date="2019" name="PLoS ONE">
        <title>Genomic analyses reveal an absence of contemporary introgressive admixture between fin whales and blue whales, despite known hybrids.</title>
        <authorList>
            <person name="Westbury M.V."/>
            <person name="Petersen B."/>
            <person name="Lorenzen E.D."/>
        </authorList>
    </citation>
    <scope>NUCLEOTIDE SEQUENCE [LARGE SCALE GENOMIC DNA]</scope>
    <source>
        <strain evidence="1">FinWhale-01</strain>
    </source>
</reference>
<dbReference type="AlphaFoldDB" id="A0A6A1PZP4"/>
<dbReference type="EMBL" id="SGJD01001348">
    <property type="protein sequence ID" value="KAB0400454.1"/>
    <property type="molecule type" value="Genomic_DNA"/>
</dbReference>
<dbReference type="PANTHER" id="PTHR37404:SF1">
    <property type="entry name" value="HCG1796489"/>
    <property type="match status" value="1"/>
</dbReference>
<dbReference type="OrthoDB" id="382863at2759"/>
<evidence type="ECO:0000313" key="1">
    <source>
        <dbReference type="EMBL" id="KAB0400454.1"/>
    </source>
</evidence>
<gene>
    <name evidence="1" type="ORF">E2I00_006447</name>
</gene>
<dbReference type="InterPro" id="IPR053347">
    <property type="entry name" value="Axonemal_MT_stabilizer"/>
</dbReference>
<organism evidence="1 2">
    <name type="scientific">Balaenoptera physalus</name>
    <name type="common">Fin whale</name>
    <name type="synonym">Balaena physalus</name>
    <dbReference type="NCBI Taxonomy" id="9770"/>
    <lineage>
        <taxon>Eukaryota</taxon>
        <taxon>Metazoa</taxon>
        <taxon>Chordata</taxon>
        <taxon>Craniata</taxon>
        <taxon>Vertebrata</taxon>
        <taxon>Euteleostomi</taxon>
        <taxon>Mammalia</taxon>
        <taxon>Eutheria</taxon>
        <taxon>Laurasiatheria</taxon>
        <taxon>Artiodactyla</taxon>
        <taxon>Whippomorpha</taxon>
        <taxon>Cetacea</taxon>
        <taxon>Mysticeti</taxon>
        <taxon>Balaenopteridae</taxon>
        <taxon>Balaenoptera</taxon>
    </lineage>
</organism>
<dbReference type="PANTHER" id="PTHR37404">
    <property type="entry name" value="HCG1796489"/>
    <property type="match status" value="1"/>
</dbReference>
<accession>A0A6A1PZP4</accession>
<dbReference type="Proteomes" id="UP000437017">
    <property type="component" value="Unassembled WGS sequence"/>
</dbReference>
<keyword evidence="2" id="KW-1185">Reference proteome</keyword>
<proteinExistence type="predicted"/>